<proteinExistence type="predicted"/>
<organism evidence="2 3">
    <name type="scientific">Brevibacillus phage Osiris</name>
    <dbReference type="NCBI Taxonomy" id="1691955"/>
    <lineage>
        <taxon>Viruses</taxon>
        <taxon>Duplodnaviria</taxon>
        <taxon>Heunggongvirae</taxon>
        <taxon>Uroviricota</taxon>
        <taxon>Caudoviricetes</taxon>
        <taxon>Jimmervirus</taxon>
        <taxon>Jimmervirus osiris</taxon>
    </lineage>
</organism>
<dbReference type="PRINTS" id="PR00051">
    <property type="entry name" value="DNAA"/>
</dbReference>
<evidence type="ECO:0000259" key="1">
    <source>
        <dbReference type="SMART" id="SM00382"/>
    </source>
</evidence>
<dbReference type="GO" id="GO:0006260">
    <property type="term" value="P:DNA replication"/>
    <property type="evidence" value="ECO:0007669"/>
    <property type="project" value="TreeGrafter"/>
</dbReference>
<dbReference type="InterPro" id="IPR002611">
    <property type="entry name" value="IstB_ATP-bd"/>
</dbReference>
<dbReference type="SMART" id="SM00382">
    <property type="entry name" value="AAA"/>
    <property type="match status" value="1"/>
</dbReference>
<dbReference type="EMBL" id="KT151956">
    <property type="protein sequence ID" value="ALA07384.1"/>
    <property type="molecule type" value="Genomic_DNA"/>
</dbReference>
<dbReference type="RefSeq" id="YP_009215092.1">
    <property type="nucleotide sequence ID" value="NC_028969.1"/>
</dbReference>
<protein>
    <submittedName>
        <fullName evidence="2">Putative DNA replication protein</fullName>
    </submittedName>
</protein>
<dbReference type="GeneID" id="26641417"/>
<dbReference type="InterPro" id="IPR003593">
    <property type="entry name" value="AAA+_ATPase"/>
</dbReference>
<dbReference type="InterPro" id="IPR020591">
    <property type="entry name" value="Chromosome_initiator_DnaA-like"/>
</dbReference>
<keyword evidence="3" id="KW-1185">Reference proteome</keyword>
<feature type="domain" description="AAA+ ATPase" evidence="1">
    <location>
        <begin position="83"/>
        <end position="199"/>
    </location>
</feature>
<evidence type="ECO:0000313" key="2">
    <source>
        <dbReference type="EMBL" id="ALA07384.1"/>
    </source>
</evidence>
<dbReference type="Pfam" id="PF01695">
    <property type="entry name" value="IstB_IS21"/>
    <property type="match status" value="1"/>
</dbReference>
<name>A0A0K2CPA5_9CAUD</name>
<accession>A0A0K2CPA5</accession>
<dbReference type="InterPro" id="IPR027417">
    <property type="entry name" value="P-loop_NTPase"/>
</dbReference>
<dbReference type="OrthoDB" id="6906at10239"/>
<dbReference type="Proteomes" id="UP000202966">
    <property type="component" value="Segment"/>
</dbReference>
<dbReference type="CDD" id="cd00009">
    <property type="entry name" value="AAA"/>
    <property type="match status" value="1"/>
</dbReference>
<dbReference type="Gene3D" id="3.40.50.300">
    <property type="entry name" value="P-loop containing nucleotide triphosphate hydrolases"/>
    <property type="match status" value="1"/>
</dbReference>
<dbReference type="KEGG" id="vg:26641417"/>
<dbReference type="PANTHER" id="PTHR30050">
    <property type="entry name" value="CHROMOSOMAL REPLICATION INITIATOR PROTEIN DNAA"/>
    <property type="match status" value="1"/>
</dbReference>
<sequence>MSYEEYAFGIEKDRSLKYEVWKECECQKNKRIERMFKSSQITEEFRKLGFKNFSVDGMPNVIREAFDISATYFRNFEEIEKERKNSIALLGRPGSGKTHLLMAISNNLIKKGIPVIYFPWVEGFNELKNDFDLLDTKIRRLQTVRVLFLDDLFKGREKPTDFQIEQLFAIVNYRYLNKLPILVSSERTFKDMCVIDEATGSRLYQMTADYRATLEGEGLNYRTRDAEVLSNV</sequence>
<gene>
    <name evidence="2" type="ORF">OSIRIS_78</name>
</gene>
<reference evidence="2 3" key="1">
    <citation type="journal article" date="2015" name="Genome Announc.">
        <title>Genome Sequences of Five Additional Brevibacillus laterosporus Bacteriophages.</title>
        <authorList>
            <person name="Merrill B.D."/>
            <person name="Berg J.A."/>
            <person name="Graves K.A."/>
            <person name="Ward A.T."/>
            <person name="Hilton J.A."/>
            <person name="Wake B.N."/>
            <person name="Grose J.H."/>
            <person name="Breakwell D.P."/>
            <person name="Burnett S.H."/>
        </authorList>
    </citation>
    <scope>NUCLEOTIDE SEQUENCE [LARGE SCALE GENOMIC DNA]</scope>
</reference>
<evidence type="ECO:0000313" key="3">
    <source>
        <dbReference type="Proteomes" id="UP000202966"/>
    </source>
</evidence>
<dbReference type="SUPFAM" id="SSF52540">
    <property type="entry name" value="P-loop containing nucleoside triphosphate hydrolases"/>
    <property type="match status" value="1"/>
</dbReference>
<dbReference type="GO" id="GO:0005524">
    <property type="term" value="F:ATP binding"/>
    <property type="evidence" value="ECO:0007669"/>
    <property type="project" value="InterPro"/>
</dbReference>
<dbReference type="NCBIfam" id="NF005378">
    <property type="entry name" value="PRK06921.1"/>
    <property type="match status" value="1"/>
</dbReference>
<dbReference type="PANTHER" id="PTHR30050:SF10">
    <property type="entry name" value="PHAGE-LIKE ELEMENT PBSX PROTEIN XKDC"/>
    <property type="match status" value="1"/>
</dbReference>